<keyword evidence="2" id="KW-1185">Reference proteome</keyword>
<dbReference type="Proteomes" id="UP000076871">
    <property type="component" value="Unassembled WGS sequence"/>
</dbReference>
<dbReference type="RefSeq" id="XP_040762107.1">
    <property type="nucleotide sequence ID" value="XM_040909389.1"/>
</dbReference>
<protein>
    <submittedName>
        <fullName evidence="1">Uncharacterized protein</fullName>
    </submittedName>
</protein>
<reference evidence="1 2" key="1">
    <citation type="journal article" date="2016" name="Mol. Biol. Evol.">
        <title>Comparative Genomics of Early-Diverging Mushroom-Forming Fungi Provides Insights into the Origins of Lignocellulose Decay Capabilities.</title>
        <authorList>
            <person name="Nagy L.G."/>
            <person name="Riley R."/>
            <person name="Tritt A."/>
            <person name="Adam C."/>
            <person name="Daum C."/>
            <person name="Floudas D."/>
            <person name="Sun H."/>
            <person name="Yadav J.S."/>
            <person name="Pangilinan J."/>
            <person name="Larsson K.H."/>
            <person name="Matsuura K."/>
            <person name="Barry K."/>
            <person name="Labutti K."/>
            <person name="Kuo R."/>
            <person name="Ohm R.A."/>
            <person name="Bhattacharya S.S."/>
            <person name="Shirouzu T."/>
            <person name="Yoshinaga Y."/>
            <person name="Martin F.M."/>
            <person name="Grigoriev I.V."/>
            <person name="Hibbett D.S."/>
        </authorList>
    </citation>
    <scope>NUCLEOTIDE SEQUENCE [LARGE SCALE GENOMIC DNA]</scope>
    <source>
        <strain evidence="1 2">93-53</strain>
    </source>
</reference>
<dbReference type="AlphaFoldDB" id="A0A165D971"/>
<evidence type="ECO:0000313" key="2">
    <source>
        <dbReference type="Proteomes" id="UP000076871"/>
    </source>
</evidence>
<dbReference type="EMBL" id="KV427637">
    <property type="protein sequence ID" value="KZT04367.1"/>
    <property type="molecule type" value="Genomic_DNA"/>
</dbReference>
<sequence length="57" mass="6685">MPRFYSTGCAFPIPTRPFVAVLFEKECIYHLATARQSTHQFDRWGINLHRMTVELVT</sequence>
<accession>A0A165D971</accession>
<organism evidence="1 2">
    <name type="scientific">Laetiporus sulphureus 93-53</name>
    <dbReference type="NCBI Taxonomy" id="1314785"/>
    <lineage>
        <taxon>Eukaryota</taxon>
        <taxon>Fungi</taxon>
        <taxon>Dikarya</taxon>
        <taxon>Basidiomycota</taxon>
        <taxon>Agaricomycotina</taxon>
        <taxon>Agaricomycetes</taxon>
        <taxon>Polyporales</taxon>
        <taxon>Laetiporus</taxon>
    </lineage>
</organism>
<proteinExistence type="predicted"/>
<feature type="non-terminal residue" evidence="1">
    <location>
        <position position="57"/>
    </location>
</feature>
<name>A0A165D971_9APHY</name>
<gene>
    <name evidence="1" type="ORF">LAESUDRAFT_728208</name>
</gene>
<evidence type="ECO:0000313" key="1">
    <source>
        <dbReference type="EMBL" id="KZT04367.1"/>
    </source>
</evidence>
<dbReference type="InParanoid" id="A0A165D971"/>
<dbReference type="GeneID" id="63826418"/>